<evidence type="ECO:0000313" key="9">
    <source>
        <dbReference type="Proteomes" id="UP001652740"/>
    </source>
</evidence>
<keyword evidence="9" id="KW-1185">Reference proteome</keyword>
<dbReference type="PANTHER" id="PTHR10887:SF341">
    <property type="entry name" value="NFX1-TYPE ZINC FINGER-CONTAINING PROTEIN 1"/>
    <property type="match status" value="1"/>
</dbReference>
<keyword evidence="3" id="KW-0479">Metal-binding</keyword>
<feature type="domain" description="RZ-type" evidence="8">
    <location>
        <begin position="1818"/>
        <end position="1887"/>
    </location>
</feature>
<keyword evidence="5" id="KW-0863">Zinc-finger</keyword>
<dbReference type="InterPro" id="IPR041679">
    <property type="entry name" value="DNA2/NAM7-like_C"/>
</dbReference>
<evidence type="ECO:0000256" key="7">
    <source>
        <dbReference type="ARBA" id="ARBA00022859"/>
    </source>
</evidence>
<dbReference type="Pfam" id="PF13086">
    <property type="entry name" value="AAA_11"/>
    <property type="match status" value="1"/>
</dbReference>
<dbReference type="Gene3D" id="3.40.50.300">
    <property type="entry name" value="P-loop containing nucleotide triphosphate hydrolases"/>
    <property type="match status" value="3"/>
</dbReference>
<keyword evidence="4" id="KW-0677">Repeat</keyword>
<keyword evidence="2" id="KW-0963">Cytoplasm</keyword>
<dbReference type="PANTHER" id="PTHR10887">
    <property type="entry name" value="DNA2/NAM7 HELICASE FAMILY"/>
    <property type="match status" value="1"/>
</dbReference>
<dbReference type="InterPro" id="IPR046439">
    <property type="entry name" value="ZF_RZ_dom"/>
</dbReference>
<sequence>FLNNVPGNQKRKHPLETLQEIAKSNDILAEINNKKNFFNNLFKSSTTKKDIFVLIVEILAKTSESSFNDLKLKMILHVANSLYITQLRTYLMDLPYYDNKSKDGNRLYWKNPTNFWKNILKFLECLINLSPSTFVKLYRSLLCNTIRLCLEELEKNQGYSLPAEHMIKFTELQNKLMEWETKNLNQANDNTNEEKEPPDDFRLVPIIPNRYHLMRPPFLRPNIVDGAYKDVDHYLDIQFRLMLEDCYGPLRKGIIQYLENPNKRKYDNIRVYNNVKLLSPYVSANKIGLLVQVDKSSNRRFFKINWKSSKRMLFGSLLLFSKDDFKQFAVATIIDRDVACLSRGQLPIAMVNQQIQLNPGDSYTMIESEVYFEPYYHVLNVLQSPTFAQHLAMQKYIVKAEPSTSPPEYVKNTTQYNIIITKTDDGNHDLMSLDDNTDRCLDKKFIVLNKDTWPNAQELGFNNSQYEAFQLALTNEIAVIQGPPGTGKTYLGVKIAETLLKNSNKQILVICYTNHALDQFLEHMLKFTQSIVRIGGQSRNEALAQYNINKLRTKRTEYSKSETVYYDQKRIFQRIVSRLKKIHDNIQNLNYSILTYDNIKVLEPESKILERHYGSDPLQSWLFEHMTYVEATEEIHENVEISNNVDEDVYQRVELNLDDDNFLDDNAKQIEDLSFTSSFSLTKAQKYLNYLKSQKKLEGKSQNYYEQLDADIINTYSSIALFNDMKRKFQAGENARKLNERNVKSMPAIDRWNTYFTWIENITLQLKEQASTLQNEYEEERNAYEDARMYFDLLHMRRAKVIGITTTGAARLHKMLQNLQSSIVIVEEAAEVLEQHIVAALSGGCQHLILIGDHQQLRPSASYIKLAKHYGLEVSLFERMIKNQIPNRRLDVQHRMRPEIASLIVPHIYPDLKNHSSVMEFLPVRGMTNSLFFFTHDYKEEEIDDSNSRTNHKEADLALGLANYLMQQDYNPEDITILAAYSGQMFYMRKQRELYHFLSRVKITVVDNYQGEEAKIIILSLVRNNIDNKVGFLSIENRVCVALSRAREGMYIFGNIDILRNNSDLWCKIGTTLENNGSLGPDLKLQCESHRTITTILKLEFYAFIFPLVCHGYDRSHLNSVCNKMCERTICELEHACPLPCKEKCQKCNMPVKKRLPCGHDMIIPCWQEPNESVKCKTLIPVTLPHCGHEVEKYCYKNIDELECPIKCTYRVESCGHVCTRFCHVKDDPNHEKYVCKKPCARAKAGCSASLVGNRGNHQCLKQCHETCDNCDVEVKKKRSSCTHSEKVACCVNVDDTPCRKKCARTLACGHHCKKLCFEECGNCNVKVTKVIPECGHEIKIECQKNATRMDCSEKCTRILPCGHICPSRCNMQCDPAKCTALVSYKYRAPCGHLCELPCNVISTFIKNGASDTEMLLKYCTAPCNQTLECDHICSGTCSECYQGRIHKPCQDTCHRQNICGHTCENPCNKLCPPCKMKCEIRCPHSQCGKPCGAPCTPCQEKCERSCPHSACRNRCGEKCSRAPCNEKCSRQLACGHPCRGLCGERCPDICAHCRPDTFPRDFLGDEFDEDAKFVQLEDCPHVLEVDDMDNLMMGDSESIAIRTCPFCRKPIINTQRYKDLISHLFVTDINPIKKRVFGDYADIDQKRKEISEVIIVLNIKYEQLIMKNIYYQRAFEKGKLISKAMSLLDLNMKSIYFEILDIMGEYYMGYKNKNITTFEKEVQNQMEFLCHVISNNVLKISRQQQDDIRNELKRLNSIVQLAQIMHHPNYLTIKNNSSVIQATTVAKKTIITKCIFNNDAAKKSIENLKQVLKSDIITIEERNMVVKAMNMKAGHWYKCPNGHYYCIGECGGAMQIGKCNECGAQIGGQSHKLLSSNKHAGELDGSKFAAWSDQYNNMGNFLFD</sequence>
<feature type="non-terminal residue" evidence="10">
    <location>
        <position position="1"/>
    </location>
</feature>
<name>A0ABM3M898_GALME</name>
<proteinExistence type="predicted"/>
<dbReference type="InterPro" id="IPR041677">
    <property type="entry name" value="DNA2/NAM7_AAA_11"/>
</dbReference>
<evidence type="ECO:0000259" key="8">
    <source>
        <dbReference type="PROSITE" id="PS51981"/>
    </source>
</evidence>
<comment type="subcellular location">
    <subcellularLocation>
        <location evidence="1">Cytoplasm</location>
    </subcellularLocation>
</comment>
<dbReference type="SUPFAM" id="SSF52540">
    <property type="entry name" value="P-loop containing nucleoside triphosphate hydrolases"/>
    <property type="match status" value="1"/>
</dbReference>
<evidence type="ECO:0000256" key="5">
    <source>
        <dbReference type="ARBA" id="ARBA00022771"/>
    </source>
</evidence>
<dbReference type="Pfam" id="PF25396">
    <property type="entry name" value="ZNFX1"/>
    <property type="match status" value="1"/>
</dbReference>
<dbReference type="SMART" id="SM00438">
    <property type="entry name" value="ZnF_NFX"/>
    <property type="match status" value="4"/>
</dbReference>
<dbReference type="InterPro" id="IPR047187">
    <property type="entry name" value="SF1_C_Upf1"/>
</dbReference>
<keyword evidence="7" id="KW-0391">Immunity</keyword>
<reference evidence="10" key="1">
    <citation type="submission" date="2025-08" db="UniProtKB">
        <authorList>
            <consortium name="RefSeq"/>
        </authorList>
    </citation>
    <scope>IDENTIFICATION</scope>
    <source>
        <tissue evidence="10">Whole larvae</tissue>
    </source>
</reference>
<evidence type="ECO:0000313" key="10">
    <source>
        <dbReference type="RefSeq" id="XP_052747658.1"/>
    </source>
</evidence>
<evidence type="ECO:0000256" key="6">
    <source>
        <dbReference type="ARBA" id="ARBA00022833"/>
    </source>
</evidence>
<protein>
    <submittedName>
        <fullName evidence="10">NFX1-type zinc finger-containing protein 1-like</fullName>
    </submittedName>
</protein>
<dbReference type="InterPro" id="IPR000967">
    <property type="entry name" value="Znf_NFX1"/>
</dbReference>
<dbReference type="PROSITE" id="PS51981">
    <property type="entry name" value="ZF_RZ"/>
    <property type="match status" value="1"/>
</dbReference>
<evidence type="ECO:0000256" key="2">
    <source>
        <dbReference type="ARBA" id="ARBA00022490"/>
    </source>
</evidence>
<dbReference type="CDD" id="cd06008">
    <property type="entry name" value="NF-X1-zinc-finger"/>
    <property type="match status" value="1"/>
</dbReference>
<dbReference type="InterPro" id="IPR027417">
    <property type="entry name" value="P-loop_NTPase"/>
</dbReference>
<accession>A0ABM3M898</accession>
<gene>
    <name evidence="10" type="primary">LOC113520841</name>
</gene>
<dbReference type="Pfam" id="PF20173">
    <property type="entry name" value="ZnF_RZ-type"/>
    <property type="match status" value="1"/>
</dbReference>
<dbReference type="CDD" id="cd18808">
    <property type="entry name" value="SF1_C_Upf1"/>
    <property type="match status" value="1"/>
</dbReference>
<dbReference type="InterPro" id="IPR057373">
    <property type="entry name" value="ZNFX1"/>
</dbReference>
<dbReference type="Proteomes" id="UP001652740">
    <property type="component" value="Unplaced"/>
</dbReference>
<evidence type="ECO:0000256" key="4">
    <source>
        <dbReference type="ARBA" id="ARBA00022737"/>
    </source>
</evidence>
<dbReference type="RefSeq" id="XP_052747658.1">
    <property type="nucleotide sequence ID" value="XM_052891698.1"/>
</dbReference>
<keyword evidence="6" id="KW-0862">Zinc</keyword>
<evidence type="ECO:0000256" key="1">
    <source>
        <dbReference type="ARBA" id="ARBA00004496"/>
    </source>
</evidence>
<organism evidence="9 10">
    <name type="scientific">Galleria mellonella</name>
    <name type="common">Greater wax moth</name>
    <dbReference type="NCBI Taxonomy" id="7137"/>
    <lineage>
        <taxon>Eukaryota</taxon>
        <taxon>Metazoa</taxon>
        <taxon>Ecdysozoa</taxon>
        <taxon>Arthropoda</taxon>
        <taxon>Hexapoda</taxon>
        <taxon>Insecta</taxon>
        <taxon>Pterygota</taxon>
        <taxon>Neoptera</taxon>
        <taxon>Endopterygota</taxon>
        <taxon>Lepidoptera</taxon>
        <taxon>Glossata</taxon>
        <taxon>Ditrysia</taxon>
        <taxon>Pyraloidea</taxon>
        <taxon>Pyralidae</taxon>
        <taxon>Galleriinae</taxon>
        <taxon>Galleria</taxon>
    </lineage>
</organism>
<dbReference type="GeneID" id="113520841"/>
<dbReference type="Pfam" id="PF13087">
    <property type="entry name" value="AAA_12"/>
    <property type="match status" value="1"/>
</dbReference>
<dbReference type="InterPro" id="IPR045055">
    <property type="entry name" value="DNA2/NAM7-like"/>
</dbReference>
<evidence type="ECO:0000256" key="3">
    <source>
        <dbReference type="ARBA" id="ARBA00022723"/>
    </source>
</evidence>